<evidence type="ECO:0000313" key="3">
    <source>
        <dbReference type="EMBL" id="KAL2530544.1"/>
    </source>
</evidence>
<keyword evidence="3" id="KW-0489">Methyltransferase</keyword>
<proteinExistence type="predicted"/>
<keyword evidence="4" id="KW-1185">Reference proteome</keyword>
<accession>A0ABD1UZQ9</accession>
<dbReference type="InterPro" id="IPR057622">
    <property type="entry name" value="CARM1-like_PH"/>
</dbReference>
<organism evidence="3 4">
    <name type="scientific">Forsythia ovata</name>
    <dbReference type="NCBI Taxonomy" id="205694"/>
    <lineage>
        <taxon>Eukaryota</taxon>
        <taxon>Viridiplantae</taxon>
        <taxon>Streptophyta</taxon>
        <taxon>Embryophyta</taxon>
        <taxon>Tracheophyta</taxon>
        <taxon>Spermatophyta</taxon>
        <taxon>Magnoliopsida</taxon>
        <taxon>eudicotyledons</taxon>
        <taxon>Gunneridae</taxon>
        <taxon>Pentapetalae</taxon>
        <taxon>asterids</taxon>
        <taxon>lamiids</taxon>
        <taxon>Lamiales</taxon>
        <taxon>Oleaceae</taxon>
        <taxon>Forsythieae</taxon>
        <taxon>Forsythia</taxon>
    </lineage>
</organism>
<reference evidence="4" key="1">
    <citation type="submission" date="2024-07" db="EMBL/GenBank/DDBJ databases">
        <title>Two chromosome-level genome assemblies of Korean endemic species Abeliophyllum distichum and Forsythia ovata (Oleaceae).</title>
        <authorList>
            <person name="Jang H."/>
        </authorList>
    </citation>
    <scope>NUCLEOTIDE SEQUENCE [LARGE SCALE GENOMIC DNA]</scope>
</reference>
<feature type="domain" description="Probable histone-arginine methyltransferase CARM1-like N-terminal PH" evidence="2">
    <location>
        <begin position="12"/>
        <end position="66"/>
    </location>
</feature>
<dbReference type="GO" id="GO:0008168">
    <property type="term" value="F:methyltransferase activity"/>
    <property type="evidence" value="ECO:0007669"/>
    <property type="project" value="UniProtKB-KW"/>
</dbReference>
<dbReference type="EMBL" id="JBFOLJ010000006">
    <property type="protein sequence ID" value="KAL2530544.1"/>
    <property type="molecule type" value="Genomic_DNA"/>
</dbReference>
<comment type="caution">
    <text evidence="3">The sequence shown here is derived from an EMBL/GenBank/DDBJ whole genome shotgun (WGS) entry which is preliminary data.</text>
</comment>
<name>A0ABD1UZQ9_9LAMI</name>
<gene>
    <name evidence="3" type="ORF">Fot_23145</name>
</gene>
<keyword evidence="3" id="KW-0808">Transferase</keyword>
<feature type="region of interest" description="Disordered" evidence="1">
    <location>
        <begin position="68"/>
        <end position="100"/>
    </location>
</feature>
<dbReference type="Proteomes" id="UP001604277">
    <property type="component" value="Unassembled WGS sequence"/>
</dbReference>
<sequence>MEVSVGQNKQREQDFLVASISQLAISNNSSPPGVARFRSDAGVSELQFSPDSGPNDSIHFDLRTAQSPSSTYSLHLPEGVTTSSGKRKVKNGVAPLTKLG</sequence>
<evidence type="ECO:0000259" key="2">
    <source>
        <dbReference type="Pfam" id="PF25350"/>
    </source>
</evidence>
<dbReference type="AlphaFoldDB" id="A0ABD1UZQ9"/>
<evidence type="ECO:0000313" key="4">
    <source>
        <dbReference type="Proteomes" id="UP001604277"/>
    </source>
</evidence>
<protein>
    <submittedName>
        <fullName evidence="3">Histone-arginine methyltransferase 1.3</fullName>
    </submittedName>
</protein>
<evidence type="ECO:0000256" key="1">
    <source>
        <dbReference type="SAM" id="MobiDB-lite"/>
    </source>
</evidence>
<dbReference type="GO" id="GO:0032259">
    <property type="term" value="P:methylation"/>
    <property type="evidence" value="ECO:0007669"/>
    <property type="project" value="UniProtKB-KW"/>
</dbReference>
<dbReference type="Pfam" id="PF25350">
    <property type="entry name" value="PH_PRMT_N"/>
    <property type="match status" value="1"/>
</dbReference>